<dbReference type="EMBL" id="JAJJMB010010045">
    <property type="protein sequence ID" value="KAI3911397.1"/>
    <property type="molecule type" value="Genomic_DNA"/>
</dbReference>
<sequence>MEDLVRGQEFAKQAHMQLQGSEIPVENEILDSVAKILECFANAISKFSSSESSSEVCHSPALTAVDSPFSDGRKSEGTGEIRTIISPKKTGSSNKRRRTSDAREELTATPFDDGRAWRKYGQKEILNTKYPKSYFRCTHKTDQGCQATKQVQRIEEEPAKYRVLYIGQHTCNNQLKGPQLFLDANPRHTCLLNFESNYYAPKVEFSFPASISSAKHEFKGDTEYANIASHKNKDSVKSSEFAVWNDLSAFNPSPATSMMPSTSGSELVDGIAGLYSSADSNPNFDMDMMFDDDVLQFDPNEFFNSS</sequence>
<dbReference type="PROSITE" id="PS50811">
    <property type="entry name" value="WRKY"/>
    <property type="match status" value="1"/>
</dbReference>
<evidence type="ECO:0000259" key="7">
    <source>
        <dbReference type="PROSITE" id="PS50811"/>
    </source>
</evidence>
<dbReference type="GO" id="GO:0043565">
    <property type="term" value="F:sequence-specific DNA binding"/>
    <property type="evidence" value="ECO:0007669"/>
    <property type="project" value="InterPro"/>
</dbReference>
<keyword evidence="2" id="KW-0805">Transcription regulation</keyword>
<organism evidence="8 9">
    <name type="scientific">Papaver atlanticum</name>
    <dbReference type="NCBI Taxonomy" id="357466"/>
    <lineage>
        <taxon>Eukaryota</taxon>
        <taxon>Viridiplantae</taxon>
        <taxon>Streptophyta</taxon>
        <taxon>Embryophyta</taxon>
        <taxon>Tracheophyta</taxon>
        <taxon>Spermatophyta</taxon>
        <taxon>Magnoliopsida</taxon>
        <taxon>Ranunculales</taxon>
        <taxon>Papaveraceae</taxon>
        <taxon>Papaveroideae</taxon>
        <taxon>Papaver</taxon>
    </lineage>
</organism>
<dbReference type="GO" id="GO:0005634">
    <property type="term" value="C:nucleus"/>
    <property type="evidence" value="ECO:0007669"/>
    <property type="project" value="UniProtKB-SubCell"/>
</dbReference>
<evidence type="ECO:0000256" key="4">
    <source>
        <dbReference type="ARBA" id="ARBA00023163"/>
    </source>
</evidence>
<dbReference type="InterPro" id="IPR044810">
    <property type="entry name" value="WRKY_plant"/>
</dbReference>
<dbReference type="GO" id="GO:0003700">
    <property type="term" value="F:DNA-binding transcription factor activity"/>
    <property type="evidence" value="ECO:0007669"/>
    <property type="project" value="InterPro"/>
</dbReference>
<comment type="caution">
    <text evidence="8">The sequence shown here is derived from an EMBL/GenBank/DDBJ whole genome shotgun (WGS) entry which is preliminary data.</text>
</comment>
<evidence type="ECO:0000256" key="5">
    <source>
        <dbReference type="ARBA" id="ARBA00023242"/>
    </source>
</evidence>
<evidence type="ECO:0000313" key="8">
    <source>
        <dbReference type="EMBL" id="KAI3911397.1"/>
    </source>
</evidence>
<reference evidence="8" key="1">
    <citation type="submission" date="2022-04" db="EMBL/GenBank/DDBJ databases">
        <title>A functionally conserved STORR gene fusion in Papaver species that diverged 16.8 million years ago.</title>
        <authorList>
            <person name="Catania T."/>
        </authorList>
    </citation>
    <scope>NUCLEOTIDE SEQUENCE</scope>
    <source>
        <strain evidence="8">S-188037</strain>
    </source>
</reference>
<evidence type="ECO:0000256" key="6">
    <source>
        <dbReference type="SAM" id="MobiDB-lite"/>
    </source>
</evidence>
<feature type="domain" description="WRKY" evidence="7">
    <location>
        <begin position="112"/>
        <end position="174"/>
    </location>
</feature>
<dbReference type="Proteomes" id="UP001202328">
    <property type="component" value="Unassembled WGS sequence"/>
</dbReference>
<feature type="region of interest" description="Disordered" evidence="6">
    <location>
        <begin position="63"/>
        <end position="105"/>
    </location>
</feature>
<name>A0AAD4SLZ9_9MAGN</name>
<dbReference type="SMART" id="SM00774">
    <property type="entry name" value="WRKY"/>
    <property type="match status" value="1"/>
</dbReference>
<dbReference type="AlphaFoldDB" id="A0AAD4SLZ9"/>
<dbReference type="SUPFAM" id="SSF118290">
    <property type="entry name" value="WRKY DNA-binding domain"/>
    <property type="match status" value="1"/>
</dbReference>
<keyword evidence="9" id="KW-1185">Reference proteome</keyword>
<keyword evidence="3" id="KW-0238">DNA-binding</keyword>
<evidence type="ECO:0000256" key="1">
    <source>
        <dbReference type="ARBA" id="ARBA00004123"/>
    </source>
</evidence>
<accession>A0AAD4SLZ9</accession>
<proteinExistence type="predicted"/>
<dbReference type="InterPro" id="IPR036576">
    <property type="entry name" value="WRKY_dom_sf"/>
</dbReference>
<dbReference type="Pfam" id="PF03106">
    <property type="entry name" value="WRKY"/>
    <property type="match status" value="1"/>
</dbReference>
<evidence type="ECO:0000313" key="9">
    <source>
        <dbReference type="Proteomes" id="UP001202328"/>
    </source>
</evidence>
<keyword evidence="4" id="KW-0804">Transcription</keyword>
<keyword evidence="5" id="KW-0539">Nucleus</keyword>
<dbReference type="Gene3D" id="2.20.25.80">
    <property type="entry name" value="WRKY domain"/>
    <property type="match status" value="1"/>
</dbReference>
<dbReference type="InterPro" id="IPR003657">
    <property type="entry name" value="WRKY_dom"/>
</dbReference>
<evidence type="ECO:0000256" key="3">
    <source>
        <dbReference type="ARBA" id="ARBA00023125"/>
    </source>
</evidence>
<gene>
    <name evidence="8" type="ORF">MKW98_010284</name>
</gene>
<protein>
    <recommendedName>
        <fullName evidence="7">WRKY domain-containing protein</fullName>
    </recommendedName>
</protein>
<comment type="subcellular location">
    <subcellularLocation>
        <location evidence="1">Nucleus</location>
    </subcellularLocation>
</comment>
<evidence type="ECO:0000256" key="2">
    <source>
        <dbReference type="ARBA" id="ARBA00023015"/>
    </source>
</evidence>
<dbReference type="PANTHER" id="PTHR31282">
    <property type="entry name" value="WRKY TRANSCRIPTION FACTOR 21-RELATED"/>
    <property type="match status" value="1"/>
</dbReference>